<accession>A0A182UA59</accession>
<protein>
    <submittedName>
        <fullName evidence="1">Uncharacterized protein</fullName>
    </submittedName>
</protein>
<name>A0A182UA59_9DIPT</name>
<sequence>MIPNPYTGSIEKPVRYQEVVVSGTTSINLRLPDRPMETFFHSHDSWKFVRYDTSLPIGLPDCSALRPVFSFALSTKISSNVLANRPKLCKTWCSSSGITDGMTCTSNVDNTYSFTSNVFDTSSSPSTSTEIFQTPSIGVGAICRSPSNTPVYSFAVDHLRITLR</sequence>
<dbReference type="EnsemblMetazoa" id="AMEC016706-RA">
    <property type="protein sequence ID" value="AMEC016706-PA"/>
    <property type="gene ID" value="AMEC016706"/>
</dbReference>
<dbReference type="VEuPathDB" id="VectorBase:AMEC016706"/>
<dbReference type="Proteomes" id="UP000075902">
    <property type="component" value="Unassembled WGS sequence"/>
</dbReference>
<organism evidence="1 2">
    <name type="scientific">Anopheles melas</name>
    <dbReference type="NCBI Taxonomy" id="34690"/>
    <lineage>
        <taxon>Eukaryota</taxon>
        <taxon>Metazoa</taxon>
        <taxon>Ecdysozoa</taxon>
        <taxon>Arthropoda</taxon>
        <taxon>Hexapoda</taxon>
        <taxon>Insecta</taxon>
        <taxon>Pterygota</taxon>
        <taxon>Neoptera</taxon>
        <taxon>Endopterygota</taxon>
        <taxon>Diptera</taxon>
        <taxon>Nematocera</taxon>
        <taxon>Culicoidea</taxon>
        <taxon>Culicidae</taxon>
        <taxon>Anophelinae</taxon>
        <taxon>Anopheles</taxon>
    </lineage>
</organism>
<proteinExistence type="predicted"/>
<evidence type="ECO:0000313" key="1">
    <source>
        <dbReference type="EnsemblMetazoa" id="AMEC016706-PA"/>
    </source>
</evidence>
<reference evidence="1" key="2">
    <citation type="submission" date="2020-05" db="UniProtKB">
        <authorList>
            <consortium name="EnsemblMetazoa"/>
        </authorList>
    </citation>
    <scope>IDENTIFICATION</scope>
    <source>
        <strain evidence="1">CM1001059</strain>
    </source>
</reference>
<evidence type="ECO:0000313" key="2">
    <source>
        <dbReference type="Proteomes" id="UP000075902"/>
    </source>
</evidence>
<keyword evidence="2" id="KW-1185">Reference proteome</keyword>
<reference evidence="2" key="1">
    <citation type="submission" date="2014-01" db="EMBL/GenBank/DDBJ databases">
        <title>The Genome Sequence of Anopheles melas CM1001059_A (V2).</title>
        <authorList>
            <consortium name="The Broad Institute Genomics Platform"/>
            <person name="Neafsey D.E."/>
            <person name="Besansky N."/>
            <person name="Howell P."/>
            <person name="Walton C."/>
            <person name="Young S.K."/>
            <person name="Zeng Q."/>
            <person name="Gargeya S."/>
            <person name="Fitzgerald M."/>
            <person name="Haas B."/>
            <person name="Abouelleil A."/>
            <person name="Allen A.W."/>
            <person name="Alvarado L."/>
            <person name="Arachchi H.M."/>
            <person name="Berlin A.M."/>
            <person name="Chapman S.B."/>
            <person name="Gainer-Dewar J."/>
            <person name="Goldberg J."/>
            <person name="Griggs A."/>
            <person name="Gujja S."/>
            <person name="Hansen M."/>
            <person name="Howarth C."/>
            <person name="Imamovic A."/>
            <person name="Ireland A."/>
            <person name="Larimer J."/>
            <person name="McCowan C."/>
            <person name="Murphy C."/>
            <person name="Pearson M."/>
            <person name="Poon T.W."/>
            <person name="Priest M."/>
            <person name="Roberts A."/>
            <person name="Saif S."/>
            <person name="Shea T."/>
            <person name="Sisk P."/>
            <person name="Sykes S."/>
            <person name="Wortman J."/>
            <person name="Nusbaum C."/>
            <person name="Birren B."/>
        </authorList>
    </citation>
    <scope>NUCLEOTIDE SEQUENCE [LARGE SCALE GENOMIC DNA]</scope>
    <source>
        <strain evidence="2">CM1001059</strain>
    </source>
</reference>
<dbReference type="AlphaFoldDB" id="A0A182UA59"/>